<sequence>MNMVDAGLEPRLDFVTCASPAGLHRMAYWEWGDPANDQVLVCVHGLTRSGRDFDALARRLSSRYRVVCPDVVGRGRSDWLANPAFYTVPQYVSDMVTLIARLAPARLAWVGTSMGGLIGLALSGAAVFAGAMQAMRPHAGMLPPGQGIQLDKLVLNDVGPRLETGALSRIGQYVGQAGEFASFEEAVAAMRASSETFGPHTDAQWADLARFLYPEFGGKWVKHYDLALAQALAAQTPEELAAGEQILWRSYDATPCPILILRGEQSDLLTRQTVDEMLKRNPRAQALEVPGVGHAPTLIADSQVDPVAAFLLA</sequence>
<feature type="transmembrane region" description="Helical" evidence="1">
    <location>
        <begin position="107"/>
        <end position="131"/>
    </location>
</feature>
<accession>D4XES0</accession>
<dbReference type="InterPro" id="IPR050266">
    <property type="entry name" value="AB_hydrolase_sf"/>
</dbReference>
<dbReference type="InterPro" id="IPR000073">
    <property type="entry name" value="AB_hydrolase_1"/>
</dbReference>
<dbReference type="GO" id="GO:0016787">
    <property type="term" value="F:hydrolase activity"/>
    <property type="evidence" value="ECO:0007669"/>
    <property type="project" value="UniProtKB-KW"/>
</dbReference>
<dbReference type="InterPro" id="IPR029058">
    <property type="entry name" value="AB_hydrolase_fold"/>
</dbReference>
<dbReference type="AlphaFoldDB" id="D4XES0"/>
<dbReference type="Proteomes" id="UP000004510">
    <property type="component" value="Unassembled WGS sequence"/>
</dbReference>
<dbReference type="PANTHER" id="PTHR43798:SF33">
    <property type="entry name" value="HYDROLASE, PUTATIVE (AFU_ORTHOLOGUE AFUA_2G14860)-RELATED"/>
    <property type="match status" value="1"/>
</dbReference>
<keyword evidence="1" id="KW-0812">Transmembrane</keyword>
<dbReference type="PRINTS" id="PR00111">
    <property type="entry name" value="ABHYDROLASE"/>
</dbReference>
<dbReference type="GO" id="GO:0016020">
    <property type="term" value="C:membrane"/>
    <property type="evidence" value="ECO:0007669"/>
    <property type="project" value="TreeGrafter"/>
</dbReference>
<dbReference type="Pfam" id="PF12697">
    <property type="entry name" value="Abhydrolase_6"/>
    <property type="match status" value="1"/>
</dbReference>
<dbReference type="SUPFAM" id="SSF53474">
    <property type="entry name" value="alpha/beta-Hydrolases"/>
    <property type="match status" value="1"/>
</dbReference>
<proteinExistence type="predicted"/>
<dbReference type="EMBL" id="ADMS01000094">
    <property type="protein sequence ID" value="EFF74597.1"/>
    <property type="molecule type" value="Genomic_DNA"/>
</dbReference>
<keyword evidence="1" id="KW-1133">Transmembrane helix</keyword>
<evidence type="ECO:0000313" key="4">
    <source>
        <dbReference type="Proteomes" id="UP000004510"/>
    </source>
</evidence>
<name>D4XES0_9BURK</name>
<protein>
    <submittedName>
        <fullName evidence="3">Hydrolase, alpha/beta domain protein</fullName>
    </submittedName>
</protein>
<dbReference type="Gene3D" id="3.40.50.1820">
    <property type="entry name" value="alpha/beta hydrolase"/>
    <property type="match status" value="1"/>
</dbReference>
<dbReference type="PATRIC" id="fig|742159.3.peg.4993"/>
<dbReference type="eggNOG" id="COG2021">
    <property type="taxonomic scope" value="Bacteria"/>
</dbReference>
<feature type="domain" description="AB hydrolase-1" evidence="2">
    <location>
        <begin position="40"/>
        <end position="308"/>
    </location>
</feature>
<evidence type="ECO:0000313" key="3">
    <source>
        <dbReference type="EMBL" id="EFF74597.1"/>
    </source>
</evidence>
<keyword evidence="3" id="KW-0378">Hydrolase</keyword>
<evidence type="ECO:0000259" key="2">
    <source>
        <dbReference type="Pfam" id="PF12697"/>
    </source>
</evidence>
<comment type="caution">
    <text evidence="3">The sequence shown here is derived from an EMBL/GenBank/DDBJ whole genome shotgun (WGS) entry which is preliminary data.</text>
</comment>
<evidence type="ECO:0000256" key="1">
    <source>
        <dbReference type="SAM" id="Phobius"/>
    </source>
</evidence>
<gene>
    <name evidence="3" type="ORF">HMPREF0004_3967</name>
</gene>
<dbReference type="HOGENOM" id="CLU_020336_1_0_4"/>
<reference evidence="4" key="1">
    <citation type="submission" date="2010-03" db="EMBL/GenBank/DDBJ databases">
        <title>Complete sequence of Mobiluncus curtisii ATCC 43063.</title>
        <authorList>
            <person name="Muzny D."/>
            <person name="Qin X."/>
            <person name="Deng J."/>
            <person name="Jiang H."/>
            <person name="Liu Y."/>
            <person name="Qu J."/>
            <person name="Song X.-Z."/>
            <person name="Zhang L."/>
            <person name="Thornton R."/>
            <person name="Coyle M."/>
            <person name="Francisco L."/>
            <person name="Jackson L."/>
            <person name="Javaid M."/>
            <person name="Korchina V."/>
            <person name="Kovar C."/>
            <person name="Mata R."/>
            <person name="Mathew T."/>
            <person name="Ngo R."/>
            <person name="Nguyen L."/>
            <person name="Nguyen N."/>
            <person name="Okwuonu G."/>
            <person name="Ongeri F."/>
            <person name="Pham C."/>
            <person name="Simmons D."/>
            <person name="Wilczek-Boney K."/>
            <person name="Hale W."/>
            <person name="Jakkamsetti A."/>
            <person name="Pham P."/>
            <person name="Ruth R."/>
            <person name="San Lucas F."/>
            <person name="Warren J."/>
            <person name="Zhang J."/>
            <person name="Zhao Z."/>
            <person name="Zhou C."/>
            <person name="Zhu D."/>
            <person name="Lee S."/>
            <person name="Bess C."/>
            <person name="Blankenburg K."/>
            <person name="Forbes L."/>
            <person name="Fu Q."/>
            <person name="Gubbala S."/>
            <person name="Hirani K."/>
            <person name="Jayaseelan J.C."/>
            <person name="Lara F."/>
            <person name="Munidasa M."/>
            <person name="Palculict T."/>
            <person name="Patil S."/>
            <person name="Pu L.-L."/>
            <person name="Saada N."/>
            <person name="Tang L."/>
            <person name="Weissenberger G."/>
            <person name="Zhu Y."/>
            <person name="Hemphill L."/>
            <person name="Shang Y."/>
            <person name="Youmans B."/>
            <person name="Ayvaz T."/>
            <person name="Ross M."/>
            <person name="Santibanez J."/>
            <person name="Aqrawi P."/>
            <person name="Gross S."/>
            <person name="Joshi V."/>
            <person name="Fowler G."/>
            <person name="Nazareth L."/>
            <person name="Reid J."/>
            <person name="Worley K."/>
            <person name="Petrosino J."/>
            <person name="Highlander S."/>
            <person name="Gibbs R."/>
            <person name="Gibbs R."/>
        </authorList>
    </citation>
    <scope>NUCLEOTIDE SEQUENCE [LARGE SCALE GENOMIC DNA]</scope>
    <source>
        <strain evidence="4">ATCC 43553</strain>
    </source>
</reference>
<organism evidence="3 4">
    <name type="scientific">Achromobacter piechaudii ATCC 43553</name>
    <dbReference type="NCBI Taxonomy" id="742159"/>
    <lineage>
        <taxon>Bacteria</taxon>
        <taxon>Pseudomonadati</taxon>
        <taxon>Pseudomonadota</taxon>
        <taxon>Betaproteobacteria</taxon>
        <taxon>Burkholderiales</taxon>
        <taxon>Alcaligenaceae</taxon>
        <taxon>Achromobacter</taxon>
    </lineage>
</organism>
<keyword evidence="1" id="KW-0472">Membrane</keyword>
<dbReference type="PANTHER" id="PTHR43798">
    <property type="entry name" value="MONOACYLGLYCEROL LIPASE"/>
    <property type="match status" value="1"/>
</dbReference>